<dbReference type="Proteomes" id="UP000604046">
    <property type="component" value="Unassembled WGS sequence"/>
</dbReference>
<dbReference type="CDD" id="cd00030">
    <property type="entry name" value="C2"/>
    <property type="match status" value="1"/>
</dbReference>
<dbReference type="PANTHER" id="PTHR45761">
    <property type="entry name" value="EXTENDED SYNAPTOTAGMIN-LIKE PROTEIN 2, ISOFORM C"/>
    <property type="match status" value="1"/>
</dbReference>
<evidence type="ECO:0000256" key="7">
    <source>
        <dbReference type="ARBA" id="ARBA00022837"/>
    </source>
</evidence>
<feature type="region of interest" description="Disordered" evidence="13">
    <location>
        <begin position="1316"/>
        <end position="1356"/>
    </location>
</feature>
<dbReference type="GO" id="GO:0005507">
    <property type="term" value="F:copper ion binding"/>
    <property type="evidence" value="ECO:0007669"/>
    <property type="project" value="InterPro"/>
</dbReference>
<feature type="domain" description="SMP-LTD" evidence="17">
    <location>
        <begin position="193"/>
        <end position="377"/>
    </location>
</feature>
<comment type="catalytic activity">
    <reaction evidence="12">
        <text>4 Fe(II)-[cytochrome c] + O2 + 8 H(+)(in) = 4 Fe(III)-[cytochrome c] + 2 H2O + 4 H(+)(out)</text>
        <dbReference type="Rhea" id="RHEA:11436"/>
        <dbReference type="Rhea" id="RHEA-COMP:10350"/>
        <dbReference type="Rhea" id="RHEA-COMP:14399"/>
        <dbReference type="ChEBI" id="CHEBI:15377"/>
        <dbReference type="ChEBI" id="CHEBI:15378"/>
        <dbReference type="ChEBI" id="CHEBI:15379"/>
        <dbReference type="ChEBI" id="CHEBI:29033"/>
        <dbReference type="ChEBI" id="CHEBI:29034"/>
        <dbReference type="EC" id="7.1.1.9"/>
    </reaction>
    <physiologicalReaction direction="left-to-right" evidence="12">
        <dbReference type="Rhea" id="RHEA:11437"/>
    </physiologicalReaction>
</comment>
<evidence type="ECO:0000256" key="13">
    <source>
        <dbReference type="SAM" id="MobiDB-lite"/>
    </source>
</evidence>
<feature type="compositionally biased region" description="Basic and acidic residues" evidence="13">
    <location>
        <begin position="1341"/>
        <end position="1354"/>
    </location>
</feature>
<dbReference type="InterPro" id="IPR035892">
    <property type="entry name" value="C2_domain_sf"/>
</dbReference>
<evidence type="ECO:0000259" key="16">
    <source>
        <dbReference type="PROSITE" id="PS50857"/>
    </source>
</evidence>
<reference evidence="18" key="1">
    <citation type="submission" date="2021-02" db="EMBL/GenBank/DDBJ databases">
        <authorList>
            <person name="Dougan E. K."/>
            <person name="Rhodes N."/>
            <person name="Thang M."/>
            <person name="Chan C."/>
        </authorList>
    </citation>
    <scope>NUCLEOTIDE SEQUENCE</scope>
</reference>
<dbReference type="GO" id="GO:0008289">
    <property type="term" value="F:lipid binding"/>
    <property type="evidence" value="ECO:0007669"/>
    <property type="project" value="UniProtKB-KW"/>
</dbReference>
<feature type="transmembrane region" description="Helical" evidence="14">
    <location>
        <begin position="1273"/>
        <end position="1306"/>
    </location>
</feature>
<proteinExistence type="predicted"/>
<keyword evidence="8 14" id="KW-1133">Transmembrane helix</keyword>
<dbReference type="Pfam" id="PF00168">
    <property type="entry name" value="C2"/>
    <property type="match status" value="2"/>
</dbReference>
<evidence type="ECO:0000256" key="6">
    <source>
        <dbReference type="ARBA" id="ARBA00022737"/>
    </source>
</evidence>
<protein>
    <submittedName>
        <fullName evidence="18">Esyt3 protein</fullName>
    </submittedName>
</protein>
<feature type="domain" description="SMP-LTD" evidence="17">
    <location>
        <begin position="750"/>
        <end position="939"/>
    </location>
</feature>
<keyword evidence="5" id="KW-0479">Metal-binding</keyword>
<dbReference type="SUPFAM" id="SSF49562">
    <property type="entry name" value="C2 domain (Calcium/lipid-binding domain, CaLB)"/>
    <property type="match status" value="2"/>
</dbReference>
<feature type="domain" description="C2" evidence="15">
    <location>
        <begin position="939"/>
        <end position="1063"/>
    </location>
</feature>
<evidence type="ECO:0000313" key="18">
    <source>
        <dbReference type="EMBL" id="CAE7335175.1"/>
    </source>
</evidence>
<dbReference type="GO" id="GO:0012505">
    <property type="term" value="C:endomembrane system"/>
    <property type="evidence" value="ECO:0007669"/>
    <property type="project" value="UniProtKB-ARBA"/>
</dbReference>
<feature type="domain" description="Cytochrome oxidase subunit II copper A binding" evidence="16">
    <location>
        <begin position="33"/>
        <end position="172"/>
    </location>
</feature>
<dbReference type="InterPro" id="IPR002429">
    <property type="entry name" value="CcO_II-like_C"/>
</dbReference>
<keyword evidence="7" id="KW-0106">Calcium</keyword>
<dbReference type="EMBL" id="CAJNDS010002114">
    <property type="protein sequence ID" value="CAE7335175.1"/>
    <property type="molecule type" value="Genomic_DNA"/>
</dbReference>
<evidence type="ECO:0000256" key="1">
    <source>
        <dbReference type="ARBA" id="ARBA00001935"/>
    </source>
</evidence>
<dbReference type="Gene3D" id="2.60.40.420">
    <property type="entry name" value="Cupredoxins - blue copper proteins"/>
    <property type="match status" value="1"/>
</dbReference>
<feature type="region of interest" description="Disordered" evidence="13">
    <location>
        <begin position="1368"/>
        <end position="1402"/>
    </location>
</feature>
<keyword evidence="4 14" id="KW-0812">Transmembrane</keyword>
<dbReference type="InterPro" id="IPR031468">
    <property type="entry name" value="SMP_LBD"/>
</dbReference>
<dbReference type="PROSITE" id="PS51847">
    <property type="entry name" value="SMP"/>
    <property type="match status" value="2"/>
</dbReference>
<dbReference type="SUPFAM" id="SSF49503">
    <property type="entry name" value="Cupredoxins"/>
    <property type="match status" value="1"/>
</dbReference>
<dbReference type="PRINTS" id="PR01166">
    <property type="entry name" value="CYCOXIDASEII"/>
</dbReference>
<feature type="domain" description="C2" evidence="15">
    <location>
        <begin position="378"/>
        <end position="515"/>
    </location>
</feature>
<organism evidence="18 19">
    <name type="scientific">Symbiodinium natans</name>
    <dbReference type="NCBI Taxonomy" id="878477"/>
    <lineage>
        <taxon>Eukaryota</taxon>
        <taxon>Sar</taxon>
        <taxon>Alveolata</taxon>
        <taxon>Dinophyceae</taxon>
        <taxon>Suessiales</taxon>
        <taxon>Symbiodiniaceae</taxon>
        <taxon>Symbiodinium</taxon>
    </lineage>
</organism>
<dbReference type="PROSITE" id="PS50857">
    <property type="entry name" value="COX2_CUA"/>
    <property type="match status" value="1"/>
</dbReference>
<keyword evidence="10" id="KW-0446">Lipid-binding</keyword>
<dbReference type="Pfam" id="PF00116">
    <property type="entry name" value="COX2"/>
    <property type="match status" value="1"/>
</dbReference>
<keyword evidence="6" id="KW-0677">Repeat</keyword>
<dbReference type="InterPro" id="IPR008972">
    <property type="entry name" value="Cupredoxin"/>
</dbReference>
<comment type="subcellular location">
    <subcellularLocation>
        <location evidence="2">Membrane</location>
    </subcellularLocation>
</comment>
<feature type="compositionally biased region" description="Polar residues" evidence="13">
    <location>
        <begin position="1369"/>
        <end position="1380"/>
    </location>
</feature>
<dbReference type="GO" id="GO:0005737">
    <property type="term" value="C:cytoplasm"/>
    <property type="evidence" value="ECO:0007669"/>
    <property type="project" value="UniProtKB-ARBA"/>
</dbReference>
<evidence type="ECO:0000256" key="10">
    <source>
        <dbReference type="ARBA" id="ARBA00023121"/>
    </source>
</evidence>
<dbReference type="InterPro" id="IPR051634">
    <property type="entry name" value="Extended_Synaptotagmin"/>
</dbReference>
<evidence type="ECO:0000256" key="14">
    <source>
        <dbReference type="SAM" id="Phobius"/>
    </source>
</evidence>
<dbReference type="OrthoDB" id="410663at2759"/>
<evidence type="ECO:0000259" key="15">
    <source>
        <dbReference type="PROSITE" id="PS50004"/>
    </source>
</evidence>
<evidence type="ECO:0000256" key="4">
    <source>
        <dbReference type="ARBA" id="ARBA00022692"/>
    </source>
</evidence>
<dbReference type="GO" id="GO:0016020">
    <property type="term" value="C:membrane"/>
    <property type="evidence" value="ECO:0007669"/>
    <property type="project" value="UniProtKB-SubCell"/>
</dbReference>
<comment type="cofactor">
    <cofactor evidence="1">
        <name>Cu cation</name>
        <dbReference type="ChEBI" id="CHEBI:23378"/>
    </cofactor>
</comment>
<comment type="caution">
    <text evidence="18">The sequence shown here is derived from an EMBL/GenBank/DDBJ whole genome shotgun (WGS) entry which is preliminary data.</text>
</comment>
<evidence type="ECO:0000259" key="17">
    <source>
        <dbReference type="PROSITE" id="PS51847"/>
    </source>
</evidence>
<keyword evidence="19" id="KW-1185">Reference proteome</keyword>
<evidence type="ECO:0000256" key="3">
    <source>
        <dbReference type="ARBA" id="ARBA00022448"/>
    </source>
</evidence>
<dbReference type="CDD" id="cd21670">
    <property type="entry name" value="SMP_ESyt"/>
    <property type="match status" value="2"/>
</dbReference>
<gene>
    <name evidence="18" type="primary">esyt3</name>
    <name evidence="18" type="ORF">SNAT2548_LOCUS17526</name>
</gene>
<dbReference type="Gene3D" id="2.60.40.150">
    <property type="entry name" value="C2 domain"/>
    <property type="match status" value="2"/>
</dbReference>
<evidence type="ECO:0000256" key="9">
    <source>
        <dbReference type="ARBA" id="ARBA00023055"/>
    </source>
</evidence>
<dbReference type="Pfam" id="PF17047">
    <property type="entry name" value="SMP_LBD"/>
    <property type="match status" value="2"/>
</dbReference>
<dbReference type="InterPro" id="IPR000008">
    <property type="entry name" value="C2_dom"/>
</dbReference>
<evidence type="ECO:0000256" key="11">
    <source>
        <dbReference type="ARBA" id="ARBA00023136"/>
    </source>
</evidence>
<keyword evidence="3" id="KW-0813">Transport</keyword>
<accession>A0A812P3Z8</accession>
<evidence type="ECO:0000256" key="5">
    <source>
        <dbReference type="ARBA" id="ARBA00022723"/>
    </source>
</evidence>
<evidence type="ECO:0000313" key="19">
    <source>
        <dbReference type="Proteomes" id="UP000604046"/>
    </source>
</evidence>
<dbReference type="PANTHER" id="PTHR45761:SF1">
    <property type="entry name" value="EXTENDED SYNAPTOTAGMIN-LIKE PROTEIN 2, ISOFORM C"/>
    <property type="match status" value="1"/>
</dbReference>
<name>A0A812P3Z8_9DINO</name>
<dbReference type="InterPro" id="IPR039010">
    <property type="entry name" value="Synaptotagmin_SMP"/>
</dbReference>
<sequence length="1402" mass="157304">MLGALKSVFWPSEAARARPVETPALQNLAGDNRKAKLRDVKAEDYPTPEKYLEGAEIPTFYQFQSNMVADEDLKAGMCSGLEVDKRLTLPTRTHIRFLVTGQDVIHCFSVPSLGVKTDATPGRINRINTFIQREGVFYGGREEKYPPGDVAVRFLSFRLSIPFADTDSDTTEGDETRSKGQSRYMLPRQKLTRVEELTWMEPLMKQLWPKIDSALHKIMKETVEPKIQDKVPLPLKGLTFTKFTLGKTTPTVGPVTIWDAPCLRAEEANRGIELHVDILLQSKVDVELAVGALVAGIKSCTLHGTLVLRLDPLLDRSPILGGLVIYFLDPPVLDLHFTKLAELASELDFSEGMITNLLEKLVARRLVLPNVWFRPFLRDEDVVDTATLRDPKPVGVLRVTAIEAKDLYANDINIFSERTSDPYVRIRLADDEWTSIHLESTCHPKWTDPDLLANGELVVTEEVRHDFLVYDVGQTLRIEVYDWNNMKSDVLIGRSNHITVIDALAKSRKWIELSQKDDSSGGHILLQFDWLKVVQESPANEDDACMVRLKIDEVYLPDDLDLLYAKFEVRFQDVLKASTPDTHLTSNATVTDTGDGEKEKRLDVEYVLCFQVSRAAAVTEPLQISVISNEKVVVGYVELALTEVVAEGGTKEWTTEDPLLLQRPKEDKNVISDFLSSTQDEEMKAAPLRAEVAVSVMGLVPVPTKTALAHMRKRRMQVPKASPTFSSSLRFMKTDEQPQVGRDTTKCTGSVESLDWFNTFFARLWPKIATYVQRLMEDPEGNVTQRMQASLPSILKGMYFSKFKLGSKTPQFGPIKISEAPERWCKDGKDPMQGSEIRLGVRLDSESEIELSVMKMKVGIHRLQVRGEIAIRFEPLLGQTPVLGGLVLCFLNPPKLAMEYKFLASLVGNTTLEPTVKSAIDRALAKALVMPNVISIPIGSEEKGVDRALLRSPRPLGIIRVRVKSASGLPDGHLHFLSKQQSNPYVRVRVADDEWESSCSVGCNPMWLESDSHCFWYYDLRQTLHLEVLDKGRFNPKHSLAIAKPTLVNVAVENSGKPVELFTPVASLDEMSDEACGTLDIECELLQPRIGLRPSCELCMLRIKVDEMYIPQDFPHPLGFVARCGSSEKTSPFANPKVQQAGQENKLPLDRQPVVLPTECVLHLLVKKEDLSTHSLELEIINRKREVLASKDVELKQFVDRGLSRRVWGLEKQPLLNLRGENVKCQSKLELQLHGLDPPNNRVRRALPRMKTDIFRDRPRCACTYCKLKSESWYLLVFSGNALVEGLACLIASLSGFILIFVMGVFGPRHKYQELPSGAEEGEDDLHNVPETVYEGGDTTRSSKERTSPVREQMRPASVDFAGLASFPVGSNFSSPSKDATPTRGLTKDRIRSYTIHHQTSH</sequence>
<evidence type="ECO:0000256" key="8">
    <source>
        <dbReference type="ARBA" id="ARBA00022989"/>
    </source>
</evidence>
<dbReference type="PROSITE" id="PS50004">
    <property type="entry name" value="C2"/>
    <property type="match status" value="2"/>
</dbReference>
<dbReference type="GO" id="GO:0006869">
    <property type="term" value="P:lipid transport"/>
    <property type="evidence" value="ECO:0007669"/>
    <property type="project" value="UniProtKB-KW"/>
</dbReference>
<keyword evidence="11 14" id="KW-0472">Membrane</keyword>
<keyword evidence="9" id="KW-0445">Lipid transport</keyword>
<evidence type="ECO:0000256" key="12">
    <source>
        <dbReference type="ARBA" id="ARBA00049512"/>
    </source>
</evidence>
<dbReference type="GO" id="GO:0004129">
    <property type="term" value="F:cytochrome-c oxidase activity"/>
    <property type="evidence" value="ECO:0007669"/>
    <property type="project" value="UniProtKB-EC"/>
</dbReference>
<evidence type="ECO:0000256" key="2">
    <source>
        <dbReference type="ARBA" id="ARBA00004370"/>
    </source>
</evidence>
<dbReference type="SMART" id="SM00239">
    <property type="entry name" value="C2"/>
    <property type="match status" value="2"/>
</dbReference>